<comment type="caution">
    <text evidence="9">The sequence shown here is derived from an EMBL/GenBank/DDBJ whole genome shotgun (WGS) entry which is preliminary data.</text>
</comment>
<dbReference type="EMBL" id="JBFOLK010000007">
    <property type="protein sequence ID" value="KAL2500104.1"/>
    <property type="molecule type" value="Genomic_DNA"/>
</dbReference>
<evidence type="ECO:0000256" key="8">
    <source>
        <dbReference type="SAM" id="Phobius"/>
    </source>
</evidence>
<dbReference type="PRINTS" id="PR01806">
    <property type="entry name" value="VIRFACTRMVIN"/>
</dbReference>
<evidence type="ECO:0000313" key="9">
    <source>
        <dbReference type="EMBL" id="KAL2500104.1"/>
    </source>
</evidence>
<feature type="transmembrane region" description="Helical" evidence="8">
    <location>
        <begin position="403"/>
        <end position="423"/>
    </location>
</feature>
<dbReference type="GO" id="GO:0008360">
    <property type="term" value="P:regulation of cell shape"/>
    <property type="evidence" value="ECO:0007669"/>
    <property type="project" value="UniProtKB-KW"/>
</dbReference>
<feature type="transmembrane region" description="Helical" evidence="8">
    <location>
        <begin position="209"/>
        <end position="228"/>
    </location>
</feature>
<feature type="transmembrane region" description="Helical" evidence="8">
    <location>
        <begin position="264"/>
        <end position="281"/>
    </location>
</feature>
<dbReference type="PANTHER" id="PTHR43486">
    <property type="entry name" value="LIPID II FLIPPASE MURJ-RELATED"/>
    <property type="match status" value="1"/>
</dbReference>
<gene>
    <name evidence="9" type="ORF">Adt_25654</name>
</gene>
<dbReference type="NCBIfam" id="TIGR01695">
    <property type="entry name" value="murJ_mviN"/>
    <property type="match status" value="1"/>
</dbReference>
<keyword evidence="10" id="KW-1185">Reference proteome</keyword>
<proteinExistence type="predicted"/>
<evidence type="ECO:0000256" key="7">
    <source>
        <dbReference type="ARBA" id="ARBA00023136"/>
    </source>
</evidence>
<keyword evidence="7 8" id="KW-0472">Membrane</keyword>
<dbReference type="GO" id="GO:0005886">
    <property type="term" value="C:plasma membrane"/>
    <property type="evidence" value="ECO:0007669"/>
    <property type="project" value="UniProtKB-SubCell"/>
</dbReference>
<keyword evidence="6 8" id="KW-1133">Transmembrane helix</keyword>
<comment type="subcellular location">
    <subcellularLocation>
        <location evidence="1">Cell membrane</location>
        <topology evidence="1">Multi-pass membrane protein</topology>
    </subcellularLocation>
</comment>
<feature type="transmembrane region" description="Helical" evidence="8">
    <location>
        <begin position="485"/>
        <end position="513"/>
    </location>
</feature>
<keyword evidence="2" id="KW-1003">Cell membrane</keyword>
<dbReference type="InterPro" id="IPR004268">
    <property type="entry name" value="MurJ"/>
</dbReference>
<feature type="transmembrane region" description="Helical" evidence="8">
    <location>
        <begin position="319"/>
        <end position="337"/>
    </location>
</feature>
<keyword evidence="4" id="KW-0133">Cell shape</keyword>
<dbReference type="Pfam" id="PF03023">
    <property type="entry name" value="MurJ"/>
    <property type="match status" value="1"/>
</dbReference>
<feature type="transmembrane region" description="Helical" evidence="8">
    <location>
        <begin position="178"/>
        <end position="197"/>
    </location>
</feature>
<keyword evidence="3 8" id="KW-0812">Transmembrane</keyword>
<evidence type="ECO:0000256" key="2">
    <source>
        <dbReference type="ARBA" id="ARBA00022475"/>
    </source>
</evidence>
<evidence type="ECO:0000256" key="3">
    <source>
        <dbReference type="ARBA" id="ARBA00022692"/>
    </source>
</evidence>
<feature type="transmembrane region" description="Helical" evidence="8">
    <location>
        <begin position="623"/>
        <end position="646"/>
    </location>
</feature>
<evidence type="ECO:0000313" key="10">
    <source>
        <dbReference type="Proteomes" id="UP001604336"/>
    </source>
</evidence>
<name>A0ABD1SH84_9LAMI</name>
<feature type="transmembrane region" description="Helical" evidence="8">
    <location>
        <begin position="519"/>
        <end position="536"/>
    </location>
</feature>
<evidence type="ECO:0000256" key="5">
    <source>
        <dbReference type="ARBA" id="ARBA00022984"/>
    </source>
</evidence>
<evidence type="ECO:0000256" key="4">
    <source>
        <dbReference type="ARBA" id="ARBA00022960"/>
    </source>
</evidence>
<protein>
    <recommendedName>
        <fullName evidence="11">Lipid II flippase MurJ</fullName>
    </recommendedName>
</protein>
<sequence length="664" mass="72381">MRRQVGNDVVPECADINVGVGVHVEVIINSGPAAYFRIYRSSDFELHSSNMMKTRISTNLHTHTPFNSPRHCSHTSIHRSSLPLAQPNPIARRRIQITFCTSVPINSLTNNDNRDTDLLNKTIIVPSGDLSVKTLTWISVATLTSKILGLIREVTMASVFGVGPVATAFKYAWVLPGFSSSLLGGVNGPIHIIMATILSKLPKHRREKLFQHTATIMFLVGGVVGALVYIFSEFIIHIYAPGLWILAEGRIIREIAIKQLKIMTPCIVLAGPVGLGFGYMSAEGNNILPSISPALSSSLLIVSCLIYTFTRQSSASNSGGSLVSLGVTLGLFLQWIIQTTVLRGRWCNGIPDSLITALTSGDVHEFFSLLLPATISSGLAQIASFTDLCFASFIPGAAAGLSYAYLMVMAPVGALSSIVVLPLLPSISKLVKTASWESLMESLIRSVLLCMVVLLPILSIMWILAEPIIHMLFQRYAFDSSARALVSSLFVAYSFSAPFFIIRDLLVAVFYALGDGKGPFLVSVGAIALNAILNWLSVSRYHLGARGLALSTSFTAAMSVVLMFHLLRKKLPGLSNYTALINPIMLLHFCCITSSFSTSISYKMTCNMLISTIQTRFYVTKEFLAILLASVVGMITFFLPVVLLYFSGFEFVKDLYMTLMNQKS</sequence>
<dbReference type="AlphaFoldDB" id="A0ABD1SH84"/>
<dbReference type="PANTHER" id="PTHR43486:SF1">
    <property type="entry name" value="LIPID II FLIPPASE MURJ-RELATED"/>
    <property type="match status" value="1"/>
</dbReference>
<evidence type="ECO:0008006" key="11">
    <source>
        <dbReference type="Google" id="ProtNLM"/>
    </source>
</evidence>
<feature type="transmembrane region" description="Helical" evidence="8">
    <location>
        <begin position="287"/>
        <end position="307"/>
    </location>
</feature>
<feature type="transmembrane region" description="Helical" evidence="8">
    <location>
        <begin position="366"/>
        <end position="391"/>
    </location>
</feature>
<organism evidence="9 10">
    <name type="scientific">Abeliophyllum distichum</name>
    <dbReference type="NCBI Taxonomy" id="126358"/>
    <lineage>
        <taxon>Eukaryota</taxon>
        <taxon>Viridiplantae</taxon>
        <taxon>Streptophyta</taxon>
        <taxon>Embryophyta</taxon>
        <taxon>Tracheophyta</taxon>
        <taxon>Spermatophyta</taxon>
        <taxon>Magnoliopsida</taxon>
        <taxon>eudicotyledons</taxon>
        <taxon>Gunneridae</taxon>
        <taxon>Pentapetalae</taxon>
        <taxon>asterids</taxon>
        <taxon>lamiids</taxon>
        <taxon>Lamiales</taxon>
        <taxon>Oleaceae</taxon>
        <taxon>Forsythieae</taxon>
        <taxon>Abeliophyllum</taxon>
    </lineage>
</organism>
<reference evidence="10" key="1">
    <citation type="submission" date="2024-07" db="EMBL/GenBank/DDBJ databases">
        <title>Two chromosome-level genome assemblies of Korean endemic species Abeliophyllum distichum and Forsythia ovata (Oleaceae).</title>
        <authorList>
            <person name="Jang H."/>
        </authorList>
    </citation>
    <scope>NUCLEOTIDE SEQUENCE [LARGE SCALE GENOMIC DNA]</scope>
</reference>
<dbReference type="Proteomes" id="UP001604336">
    <property type="component" value="Unassembled WGS sequence"/>
</dbReference>
<accession>A0ABD1SH84</accession>
<feature type="transmembrane region" description="Helical" evidence="8">
    <location>
        <begin position="443"/>
        <end position="464"/>
    </location>
</feature>
<evidence type="ECO:0000256" key="6">
    <source>
        <dbReference type="ARBA" id="ARBA00022989"/>
    </source>
</evidence>
<feature type="transmembrane region" description="Helical" evidence="8">
    <location>
        <begin position="579"/>
        <end position="602"/>
    </location>
</feature>
<feature type="transmembrane region" description="Helical" evidence="8">
    <location>
        <begin position="548"/>
        <end position="567"/>
    </location>
</feature>
<keyword evidence="5" id="KW-0573">Peptidoglycan synthesis</keyword>
<evidence type="ECO:0000256" key="1">
    <source>
        <dbReference type="ARBA" id="ARBA00004651"/>
    </source>
</evidence>